<keyword evidence="2" id="KW-0472">Membrane</keyword>
<reference evidence="7" key="1">
    <citation type="submission" date="2016-10" db="EMBL/GenBank/DDBJ databases">
        <authorList>
            <person name="Varghese N."/>
            <person name="Submissions S."/>
        </authorList>
    </citation>
    <scope>NUCLEOTIDE SEQUENCE [LARGE SCALE GENOMIC DNA]</scope>
    <source>
        <strain evidence="7">DSM 24740</strain>
    </source>
</reference>
<protein>
    <submittedName>
        <fullName evidence="6">Predicted membrane protein</fullName>
    </submittedName>
</protein>
<evidence type="ECO:0000259" key="4">
    <source>
        <dbReference type="Pfam" id="PF09972"/>
    </source>
</evidence>
<feature type="domain" description="Predicted membrane protein YciQ-like C-terminal" evidence="5">
    <location>
        <begin position="267"/>
        <end position="500"/>
    </location>
</feature>
<gene>
    <name evidence="6" type="ORF">SAMN05444359_10466</name>
</gene>
<feature type="signal peptide" evidence="3">
    <location>
        <begin position="1"/>
        <end position="18"/>
    </location>
</feature>
<dbReference type="RefSeq" id="WP_090165901.1">
    <property type="nucleotide sequence ID" value="NZ_FOFB01000004.1"/>
</dbReference>
<dbReference type="STRING" id="478744.SAMN05444359_10466"/>
<keyword evidence="2" id="KW-0812">Transmembrane</keyword>
<feature type="region of interest" description="Disordered" evidence="1">
    <location>
        <begin position="543"/>
        <end position="566"/>
    </location>
</feature>
<feature type="chain" id="PRO_5011640299" evidence="3">
    <location>
        <begin position="19"/>
        <end position="566"/>
    </location>
</feature>
<evidence type="ECO:0000259" key="5">
    <source>
        <dbReference type="Pfam" id="PF20990"/>
    </source>
</evidence>
<evidence type="ECO:0000256" key="3">
    <source>
        <dbReference type="SAM" id="SignalP"/>
    </source>
</evidence>
<evidence type="ECO:0000256" key="2">
    <source>
        <dbReference type="SAM" id="Phobius"/>
    </source>
</evidence>
<accession>A0A1H9C4Y9</accession>
<proteinExistence type="predicted"/>
<sequence>MRYYFSLLIGLLFFQLNAQQEAIKSFSAELTVQTDGSVLVDETITVYADGKEIKRGITRALHRRPIGEDAATNRFDYEVLSVTRDGSDESYHTKSENGYRVIYVGKKDVILDPGTYTYTVRYRSDHQVYFLEGIDEIRWPLIGTDGRLPVEEASMTINFPSGTELINSSCYTGGDGSRESDCTVSRGLSSVEFKSDRSLAVGEGMLVSTGAPKGTIMRPVPPPPPSPLQQKGSLWASIFGLFLSLYYGYTTWKKYGVDPVAEDPGLQFAPPEGLSPASVAYLHSGYPGQAQLTASITALAIAGYLDIVEEERSGFFSSKEIFILRPTDLVPRPGSLPPEQQVLYDQLLDIGGDIELNGEYNEELNAATTSHNESLSDQHGAFLKEKSNGKKILPLLGIFIATAVLGGLFLPYSPKLGVLVFVITMFLLTIGTGLFAWLIRLPTLEKVTLRAKIKGLNDYLRLSEKKRKQLYNAPEMNQEHFEALLPYAIALGRENNWAADLSADWADSSQRETNRNMPWLFAGFGTSMGTAYSGTAHHAASAGGGGGSSFSGGGGSVGGGGGTGGW</sequence>
<keyword evidence="2" id="KW-1133">Transmembrane helix</keyword>
<dbReference type="InterPro" id="IPR048389">
    <property type="entry name" value="YciQ-like_C"/>
</dbReference>
<organism evidence="6 7">
    <name type="scientific">Neolewinella agarilytica</name>
    <dbReference type="NCBI Taxonomy" id="478744"/>
    <lineage>
        <taxon>Bacteria</taxon>
        <taxon>Pseudomonadati</taxon>
        <taxon>Bacteroidota</taxon>
        <taxon>Saprospiria</taxon>
        <taxon>Saprospirales</taxon>
        <taxon>Lewinellaceae</taxon>
        <taxon>Neolewinella</taxon>
    </lineage>
</organism>
<feature type="domain" description="DUF2207" evidence="4">
    <location>
        <begin position="23"/>
        <end position="181"/>
    </location>
</feature>
<dbReference type="OrthoDB" id="9767603at2"/>
<dbReference type="Pfam" id="PF20990">
    <property type="entry name" value="DUF2207_C"/>
    <property type="match status" value="1"/>
</dbReference>
<dbReference type="InterPro" id="IPR018702">
    <property type="entry name" value="DUF2207"/>
</dbReference>
<evidence type="ECO:0000313" key="6">
    <source>
        <dbReference type="EMBL" id="SEP96192.1"/>
    </source>
</evidence>
<dbReference type="AlphaFoldDB" id="A0A1H9C4Y9"/>
<dbReference type="InParanoid" id="A0A1H9C4Y9"/>
<name>A0A1H9C4Y9_9BACT</name>
<evidence type="ECO:0000313" key="7">
    <source>
        <dbReference type="Proteomes" id="UP000199021"/>
    </source>
</evidence>
<feature type="transmembrane region" description="Helical" evidence="2">
    <location>
        <begin position="418"/>
        <end position="439"/>
    </location>
</feature>
<dbReference type="Proteomes" id="UP000199021">
    <property type="component" value="Unassembled WGS sequence"/>
</dbReference>
<feature type="transmembrane region" description="Helical" evidence="2">
    <location>
        <begin position="392"/>
        <end position="412"/>
    </location>
</feature>
<dbReference type="Pfam" id="PF09972">
    <property type="entry name" value="DUF2207"/>
    <property type="match status" value="1"/>
</dbReference>
<keyword evidence="3" id="KW-0732">Signal</keyword>
<keyword evidence="7" id="KW-1185">Reference proteome</keyword>
<evidence type="ECO:0000256" key="1">
    <source>
        <dbReference type="SAM" id="MobiDB-lite"/>
    </source>
</evidence>
<dbReference type="EMBL" id="FOFB01000004">
    <property type="protein sequence ID" value="SEP96192.1"/>
    <property type="molecule type" value="Genomic_DNA"/>
</dbReference>